<keyword evidence="4" id="KW-1185">Reference proteome</keyword>
<proteinExistence type="predicted"/>
<comment type="caution">
    <text evidence="3">The sequence shown here is derived from an EMBL/GenBank/DDBJ whole genome shotgun (WGS) entry which is preliminary data.</text>
</comment>
<evidence type="ECO:0000256" key="1">
    <source>
        <dbReference type="ARBA" id="ARBA00022801"/>
    </source>
</evidence>
<dbReference type="SUPFAM" id="SSF51445">
    <property type="entry name" value="(Trans)glycosidases"/>
    <property type="match status" value="1"/>
</dbReference>
<keyword evidence="2" id="KW-0326">Glycosidase</keyword>
<evidence type="ECO:0000313" key="4">
    <source>
        <dbReference type="Proteomes" id="UP001203338"/>
    </source>
</evidence>
<evidence type="ECO:0000313" key="3">
    <source>
        <dbReference type="EMBL" id="MCL6270502.1"/>
    </source>
</evidence>
<dbReference type="InterPro" id="IPR017853">
    <property type="entry name" value="GH"/>
</dbReference>
<dbReference type="PANTHER" id="PTHR43053:SF3">
    <property type="entry name" value="ALPHA-GALACTOSIDASE C-RELATED"/>
    <property type="match status" value="1"/>
</dbReference>
<reference evidence="3 4" key="1">
    <citation type="submission" date="2022-05" db="EMBL/GenBank/DDBJ databases">
        <authorList>
            <person name="Park J.-S."/>
        </authorList>
    </citation>
    <scope>NUCLEOTIDE SEQUENCE [LARGE SCALE GENOMIC DNA]</scope>
    <source>
        <strain evidence="3 4">2012CJ34-2</strain>
    </source>
</reference>
<organism evidence="3 4">
    <name type="scientific">Parendozoicomonas callyspongiae</name>
    <dbReference type="NCBI Taxonomy" id="2942213"/>
    <lineage>
        <taxon>Bacteria</taxon>
        <taxon>Pseudomonadati</taxon>
        <taxon>Pseudomonadota</taxon>
        <taxon>Gammaproteobacteria</taxon>
        <taxon>Oceanospirillales</taxon>
        <taxon>Endozoicomonadaceae</taxon>
        <taxon>Parendozoicomonas</taxon>
    </lineage>
</organism>
<name>A0ABT0PIC0_9GAMM</name>
<dbReference type="EMBL" id="JAMFLX010000014">
    <property type="protein sequence ID" value="MCL6270502.1"/>
    <property type="molecule type" value="Genomic_DNA"/>
</dbReference>
<keyword evidence="1" id="KW-0378">Hydrolase</keyword>
<dbReference type="Proteomes" id="UP001203338">
    <property type="component" value="Unassembled WGS sequence"/>
</dbReference>
<dbReference type="PANTHER" id="PTHR43053">
    <property type="entry name" value="GLYCOSIDASE FAMILY 31"/>
    <property type="match status" value="1"/>
</dbReference>
<dbReference type="Pfam" id="PF02065">
    <property type="entry name" value="Melibiase"/>
    <property type="match status" value="1"/>
</dbReference>
<dbReference type="CDD" id="cd14791">
    <property type="entry name" value="GH36"/>
    <property type="match status" value="1"/>
</dbReference>
<sequence>MNKLLNHDTLNINLSVADDQHIENISLKKREEHGVLYIDFAVQAKKAITLPVTVLQVHLPFEDIHSCWTPGITGNPVSIRNKGICEWQYGFDSQICKLAPVGCFYSLTGQNKLTVALSDASEPVKMHIGAYEEERVARIQFRLFDSPSEERTSYHATLRLDLNNKPYHQAITQIAEWFEAKDEHSCMSVPEAALEPVYSTWYSFHQNLQQQEIEDQCRLAHEVGCKTIILDDGWQTDDNNRGYRFCGDWQVSQRRFPDMKAHVQRVQELGMKYMVWLSVPFIGKGCEVWDQFKDNLLFYSTKNDAGVFDPRYPKVRMYLIDTYSRMVSDYGLDGLKLDFIDEFDMNNAEGKALVPDSERDTESLHLAVHRLLSDVRRTLEDINPGILIEFRQKYIGPKIRQYGNIFRVHDCPNDSIMNRMSIMDLRMLSGNTAVHSDMFIWSPEERVESASLHFINTLFSVPQISPDMKELSEEHLAMTRHWLGFWKQHRNLLLNGKLKSSAPEMQYPIIESQLGDQKIVTLHGPVVAELFNSGENQVTLVNGALSDSLYIKVPETSTVKAAVFDCLGLETSNKTLTLECGLNEVSLPESGYIVMTR</sequence>
<protein>
    <submittedName>
        <fullName evidence="3">Alpha-galactosidase</fullName>
    </submittedName>
</protein>
<accession>A0ABT0PIC0</accession>
<evidence type="ECO:0000256" key="2">
    <source>
        <dbReference type="ARBA" id="ARBA00023295"/>
    </source>
</evidence>
<dbReference type="InterPro" id="IPR013785">
    <property type="entry name" value="Aldolase_TIM"/>
</dbReference>
<dbReference type="InterPro" id="IPR050985">
    <property type="entry name" value="Alpha-glycosidase_related"/>
</dbReference>
<dbReference type="Gene3D" id="3.20.20.70">
    <property type="entry name" value="Aldolase class I"/>
    <property type="match status" value="1"/>
</dbReference>
<dbReference type="RefSeq" id="WP_249699731.1">
    <property type="nucleotide sequence ID" value="NZ_JAMFLX010000014.1"/>
</dbReference>
<gene>
    <name evidence="3" type="ORF">M3P05_11270</name>
</gene>
<dbReference type="InterPro" id="IPR002252">
    <property type="entry name" value="Glyco_hydro_36"/>
</dbReference>